<protein>
    <submittedName>
        <fullName evidence="1">Uncharacterized protein</fullName>
    </submittedName>
</protein>
<proteinExistence type="predicted"/>
<organism evidence="1 2">
    <name type="scientific">Roseivirga pacifica</name>
    <dbReference type="NCBI Taxonomy" id="1267423"/>
    <lineage>
        <taxon>Bacteria</taxon>
        <taxon>Pseudomonadati</taxon>
        <taxon>Bacteroidota</taxon>
        <taxon>Cytophagia</taxon>
        <taxon>Cytophagales</taxon>
        <taxon>Roseivirgaceae</taxon>
        <taxon>Roseivirga</taxon>
    </lineage>
</organism>
<dbReference type="STRING" id="1267423.SAMN05216290_1698"/>
<dbReference type="AlphaFoldDB" id="A0A1I0P406"/>
<keyword evidence="2" id="KW-1185">Reference proteome</keyword>
<accession>A0A1I0P406</accession>
<reference evidence="2" key="1">
    <citation type="submission" date="2016-10" db="EMBL/GenBank/DDBJ databases">
        <authorList>
            <person name="Varghese N."/>
            <person name="Submissions S."/>
        </authorList>
    </citation>
    <scope>NUCLEOTIDE SEQUENCE [LARGE SCALE GENOMIC DNA]</scope>
    <source>
        <strain evidence="2">CGMCC 1.12402</strain>
    </source>
</reference>
<dbReference type="OrthoDB" id="9907612at2"/>
<dbReference type="Proteomes" id="UP000199437">
    <property type="component" value="Unassembled WGS sequence"/>
</dbReference>
<name>A0A1I0P406_9BACT</name>
<dbReference type="GeneID" id="99986421"/>
<evidence type="ECO:0000313" key="1">
    <source>
        <dbReference type="EMBL" id="SEW08930.1"/>
    </source>
</evidence>
<sequence>MREFDSTITIFAFSDLRLVDRNAYSIDLNQKTNGLVILYIDGKSADFVHDAYEEEVRAIDHLVDNQQAIFPKVKAALSKLGRDTNSLGLYSASVQDKIEDRYALITLNFIDDEGETIKLTLNKDSIVYTKTP</sequence>
<gene>
    <name evidence="1" type="ORF">SAMN05216290_1698</name>
</gene>
<dbReference type="RefSeq" id="WP_090258066.1">
    <property type="nucleotide sequence ID" value="NZ_FOIR01000001.1"/>
</dbReference>
<evidence type="ECO:0000313" key="2">
    <source>
        <dbReference type="Proteomes" id="UP000199437"/>
    </source>
</evidence>
<dbReference type="EMBL" id="FOIR01000001">
    <property type="protein sequence ID" value="SEW08930.1"/>
    <property type="molecule type" value="Genomic_DNA"/>
</dbReference>